<protein>
    <recommendedName>
        <fullName evidence="8">Xylanolytic transcriptional activator regulatory domain-containing protein</fullName>
    </recommendedName>
</protein>
<dbReference type="PANTHER" id="PTHR47782:SF12">
    <property type="entry name" value="ZN(II)2CYS6 TRANSCRIPTION FACTOR (EUROFUNG)"/>
    <property type="match status" value="1"/>
</dbReference>
<accession>A0A072P3T1</accession>
<dbReference type="InterPro" id="IPR007219">
    <property type="entry name" value="XnlR_reg_dom"/>
</dbReference>
<keyword evidence="7" id="KW-0539">Nucleus</keyword>
<dbReference type="InterPro" id="IPR052202">
    <property type="entry name" value="Yeast_MetPath_Reg"/>
</dbReference>
<dbReference type="CDD" id="cd12148">
    <property type="entry name" value="fungal_TF_MHR"/>
    <property type="match status" value="1"/>
</dbReference>
<dbReference type="HOGENOM" id="CLU_490926_0_0_1"/>
<comment type="caution">
    <text evidence="9">The sequence shown here is derived from an EMBL/GenBank/DDBJ whole genome shotgun (WGS) entry which is preliminary data.</text>
</comment>
<evidence type="ECO:0000256" key="1">
    <source>
        <dbReference type="ARBA" id="ARBA00004123"/>
    </source>
</evidence>
<keyword evidence="6" id="KW-0804">Transcription</keyword>
<dbReference type="Pfam" id="PF04082">
    <property type="entry name" value="Fungal_trans"/>
    <property type="match status" value="1"/>
</dbReference>
<evidence type="ECO:0000313" key="9">
    <source>
        <dbReference type="EMBL" id="KEF53943.1"/>
    </source>
</evidence>
<dbReference type="STRING" id="1182545.A0A072P3T1"/>
<name>A0A072P3T1_9EURO</name>
<gene>
    <name evidence="9" type="ORF">A1O9_09738</name>
</gene>
<dbReference type="GO" id="GO:0005634">
    <property type="term" value="C:nucleus"/>
    <property type="evidence" value="ECO:0007669"/>
    <property type="project" value="UniProtKB-SubCell"/>
</dbReference>
<dbReference type="GO" id="GO:0006351">
    <property type="term" value="P:DNA-templated transcription"/>
    <property type="evidence" value="ECO:0007669"/>
    <property type="project" value="InterPro"/>
</dbReference>
<evidence type="ECO:0000256" key="7">
    <source>
        <dbReference type="ARBA" id="ARBA00023242"/>
    </source>
</evidence>
<dbReference type="GeneID" id="25284646"/>
<keyword evidence="3" id="KW-0862">Zinc</keyword>
<evidence type="ECO:0000256" key="2">
    <source>
        <dbReference type="ARBA" id="ARBA00022723"/>
    </source>
</evidence>
<dbReference type="PANTHER" id="PTHR47782">
    <property type="entry name" value="ZN(II)2CYS6 TRANSCRIPTION FACTOR (EUROFUNG)-RELATED"/>
    <property type="match status" value="1"/>
</dbReference>
<dbReference type="GO" id="GO:0000981">
    <property type="term" value="F:DNA-binding transcription factor activity, RNA polymerase II-specific"/>
    <property type="evidence" value="ECO:0007669"/>
    <property type="project" value="TreeGrafter"/>
</dbReference>
<proteinExistence type="predicted"/>
<dbReference type="OrthoDB" id="4121200at2759"/>
<dbReference type="EMBL" id="AMGV01000011">
    <property type="protein sequence ID" value="KEF53943.1"/>
    <property type="molecule type" value="Genomic_DNA"/>
</dbReference>
<evidence type="ECO:0000259" key="8">
    <source>
        <dbReference type="SMART" id="SM00906"/>
    </source>
</evidence>
<dbReference type="VEuPathDB" id="FungiDB:A1O9_09738"/>
<dbReference type="SMART" id="SM00906">
    <property type="entry name" value="Fungal_trans"/>
    <property type="match status" value="1"/>
</dbReference>
<feature type="domain" description="Xylanolytic transcriptional activator regulatory" evidence="8">
    <location>
        <begin position="279"/>
        <end position="348"/>
    </location>
</feature>
<organism evidence="9 10">
    <name type="scientific">Exophiala aquamarina CBS 119918</name>
    <dbReference type="NCBI Taxonomy" id="1182545"/>
    <lineage>
        <taxon>Eukaryota</taxon>
        <taxon>Fungi</taxon>
        <taxon>Dikarya</taxon>
        <taxon>Ascomycota</taxon>
        <taxon>Pezizomycotina</taxon>
        <taxon>Eurotiomycetes</taxon>
        <taxon>Chaetothyriomycetidae</taxon>
        <taxon>Chaetothyriales</taxon>
        <taxon>Herpotrichiellaceae</taxon>
        <taxon>Exophiala</taxon>
    </lineage>
</organism>
<keyword evidence="2" id="KW-0479">Metal-binding</keyword>
<evidence type="ECO:0000256" key="6">
    <source>
        <dbReference type="ARBA" id="ARBA00023163"/>
    </source>
</evidence>
<dbReference type="RefSeq" id="XP_013256533.1">
    <property type="nucleotide sequence ID" value="XM_013401079.1"/>
</dbReference>
<keyword evidence="10" id="KW-1185">Reference proteome</keyword>
<dbReference type="AlphaFoldDB" id="A0A072P3T1"/>
<keyword evidence="5" id="KW-0238">DNA-binding</keyword>
<dbReference type="Proteomes" id="UP000027920">
    <property type="component" value="Unassembled WGS sequence"/>
</dbReference>
<sequence length="597" mass="67068">MGHSSVYGLIRGRVDCIPATVDAVDIYEVSYVKSLQQRVAELEARFESQNPEVTPTFIVEGEQQQSSYFIGDDLQPMDPMHWQCSFYPPTNQPPRPRDVFEQPFLDSSGIDLLAAHNSADVIGPLEDSIPPHDQDCFGLDPAIQTLHKNVQTLQQLSISNLDAARFLHTYFDLIHPRYPFLDVDECGNAYLYYKGMLVVTDEMQVSWYSFLLTLLCAIGSTISHSTNSSRLSKQHGLLLARVQDERGVISNHHASPLVRLKAMLLHVILALHGENTSRLVHLSGVTMRFATLHGFHRLTASEPSEENNAKTKAWSCIYALDRMISGTLRIPVCIAESFITSPCYLDCSPYLCSMPWLSDYPSHGSVDQVLLEKTFTHMLRIRTIQSKVMCTAPTLTLDEAELFIANMEEEINEWSDHSQIFTHIDPENVGYLSSFWLQYMACVGRVVLYSSFGEKDYEMPRAARLLKACCDTCTAFRTVQKGKQLVRSWIDMVFDFQAGITILYLKWRGSDLGLRQDIDRGIRSCTSTLAILAEGAPNVEVFRDCFDALATFVGRSDSDDDLSGDASEDLRIYCRKVIALGVAPYIATMLLEMSNAA</sequence>
<dbReference type="GO" id="GO:0043565">
    <property type="term" value="F:sequence-specific DNA binding"/>
    <property type="evidence" value="ECO:0007669"/>
    <property type="project" value="TreeGrafter"/>
</dbReference>
<reference evidence="9 10" key="1">
    <citation type="submission" date="2013-03" db="EMBL/GenBank/DDBJ databases">
        <title>The Genome Sequence of Exophiala aquamarina CBS 119918.</title>
        <authorList>
            <consortium name="The Broad Institute Genomics Platform"/>
            <person name="Cuomo C."/>
            <person name="de Hoog S."/>
            <person name="Gorbushina A."/>
            <person name="Walker B."/>
            <person name="Young S.K."/>
            <person name="Zeng Q."/>
            <person name="Gargeya S."/>
            <person name="Fitzgerald M."/>
            <person name="Haas B."/>
            <person name="Abouelleil A."/>
            <person name="Allen A.W."/>
            <person name="Alvarado L."/>
            <person name="Arachchi H.M."/>
            <person name="Berlin A.M."/>
            <person name="Chapman S.B."/>
            <person name="Gainer-Dewar J."/>
            <person name="Goldberg J."/>
            <person name="Griggs A."/>
            <person name="Gujja S."/>
            <person name="Hansen M."/>
            <person name="Howarth C."/>
            <person name="Imamovic A."/>
            <person name="Ireland A."/>
            <person name="Larimer J."/>
            <person name="McCowan C."/>
            <person name="Murphy C."/>
            <person name="Pearson M."/>
            <person name="Poon T.W."/>
            <person name="Priest M."/>
            <person name="Roberts A."/>
            <person name="Saif S."/>
            <person name="Shea T."/>
            <person name="Sisk P."/>
            <person name="Sykes S."/>
            <person name="Wortman J."/>
            <person name="Nusbaum C."/>
            <person name="Birren B."/>
        </authorList>
    </citation>
    <scope>NUCLEOTIDE SEQUENCE [LARGE SCALE GENOMIC DNA]</scope>
    <source>
        <strain evidence="9 10">CBS 119918</strain>
    </source>
</reference>
<keyword evidence="4" id="KW-0805">Transcription regulation</keyword>
<dbReference type="GO" id="GO:0045944">
    <property type="term" value="P:positive regulation of transcription by RNA polymerase II"/>
    <property type="evidence" value="ECO:0007669"/>
    <property type="project" value="TreeGrafter"/>
</dbReference>
<evidence type="ECO:0000313" key="10">
    <source>
        <dbReference type="Proteomes" id="UP000027920"/>
    </source>
</evidence>
<comment type="subcellular location">
    <subcellularLocation>
        <location evidence="1">Nucleus</location>
    </subcellularLocation>
</comment>
<dbReference type="GO" id="GO:0008270">
    <property type="term" value="F:zinc ion binding"/>
    <property type="evidence" value="ECO:0007669"/>
    <property type="project" value="InterPro"/>
</dbReference>
<evidence type="ECO:0000256" key="3">
    <source>
        <dbReference type="ARBA" id="ARBA00022833"/>
    </source>
</evidence>
<evidence type="ECO:0000256" key="5">
    <source>
        <dbReference type="ARBA" id="ARBA00023125"/>
    </source>
</evidence>
<evidence type="ECO:0000256" key="4">
    <source>
        <dbReference type="ARBA" id="ARBA00023015"/>
    </source>
</evidence>